<keyword evidence="2" id="KW-1185">Reference proteome</keyword>
<dbReference type="AlphaFoldDB" id="A0A5S3N741"/>
<dbReference type="RefSeq" id="WP_138534851.1">
    <property type="nucleotide sequence ID" value="NZ_VANR01000002.1"/>
</dbReference>
<proteinExistence type="predicted"/>
<dbReference type="EMBL" id="VANR01000002">
    <property type="protein sequence ID" value="TMM31121.1"/>
    <property type="molecule type" value="Genomic_DNA"/>
</dbReference>
<sequence length="184" mass="20993">MKKVIILNFILVTLLNACTVDEIISENVNFKFNLENYTDIDYQNTNLIIGAKDKNGNFIALETVTYPNILSNISPSNDYLTGDELPFFKPSSNGYFYYRINNEQFVEIPFPLTTTGTINIDENEILEISDFATFKVEFANGNFAFIEDFNLKEALDNSEELIHLIVKIEIKNNGVSGNVTFRPY</sequence>
<comment type="caution">
    <text evidence="1">The sequence shown here is derived from an EMBL/GenBank/DDBJ whole genome shotgun (WGS) entry which is preliminary data.</text>
</comment>
<reference evidence="1 2" key="1">
    <citation type="submission" date="2019-05" db="EMBL/GenBank/DDBJ databases">
        <title>Polaribacter aestuariivivens sp. nov., isolated from a tidal flat.</title>
        <authorList>
            <person name="Yoon J.-H."/>
        </authorList>
    </citation>
    <scope>NUCLEOTIDE SEQUENCE [LARGE SCALE GENOMIC DNA]</scope>
    <source>
        <strain evidence="1 2">DBTF-3</strain>
    </source>
</reference>
<evidence type="ECO:0000313" key="2">
    <source>
        <dbReference type="Proteomes" id="UP000307140"/>
    </source>
</evidence>
<gene>
    <name evidence="1" type="ORF">FDT66_03900</name>
</gene>
<name>A0A5S3N741_9FLAO</name>
<dbReference type="Proteomes" id="UP000307140">
    <property type="component" value="Unassembled WGS sequence"/>
</dbReference>
<accession>A0A5S3N741</accession>
<evidence type="ECO:0000313" key="1">
    <source>
        <dbReference type="EMBL" id="TMM31121.1"/>
    </source>
</evidence>
<protein>
    <submittedName>
        <fullName evidence="1">Uncharacterized protein</fullName>
    </submittedName>
</protein>
<organism evidence="1 2">
    <name type="scientific">Polaribacter aestuariivivens</name>
    <dbReference type="NCBI Taxonomy" id="2304626"/>
    <lineage>
        <taxon>Bacteria</taxon>
        <taxon>Pseudomonadati</taxon>
        <taxon>Bacteroidota</taxon>
        <taxon>Flavobacteriia</taxon>
        <taxon>Flavobacteriales</taxon>
        <taxon>Flavobacteriaceae</taxon>
    </lineage>
</organism>